<name>A0A7H8NC30_9ACTN</name>
<evidence type="ECO:0000313" key="2">
    <source>
        <dbReference type="Proteomes" id="UP000509303"/>
    </source>
</evidence>
<gene>
    <name evidence="1" type="ORF">HUT08_23860</name>
</gene>
<evidence type="ECO:0000313" key="1">
    <source>
        <dbReference type="EMBL" id="QKW52060.1"/>
    </source>
</evidence>
<dbReference type="AlphaFoldDB" id="A0A7H8NC30"/>
<keyword evidence="2" id="KW-1185">Reference proteome</keyword>
<reference evidence="1 2" key="1">
    <citation type="submission" date="2020-06" db="EMBL/GenBank/DDBJ databases">
        <title>Genome mining for natural products.</title>
        <authorList>
            <person name="Zhang B."/>
            <person name="Shi J."/>
            <person name="Ge H."/>
        </authorList>
    </citation>
    <scope>NUCLEOTIDE SEQUENCE [LARGE SCALE GENOMIC DNA]</scope>
    <source>
        <strain evidence="1 2">NA00687</strain>
    </source>
</reference>
<dbReference type="Proteomes" id="UP000509303">
    <property type="component" value="Chromosome"/>
</dbReference>
<dbReference type="RefSeq" id="WP_176163766.1">
    <property type="nucleotide sequence ID" value="NZ_CP054929.1"/>
</dbReference>
<dbReference type="EMBL" id="CP054929">
    <property type="protein sequence ID" value="QKW52060.1"/>
    <property type="molecule type" value="Genomic_DNA"/>
</dbReference>
<sequence>MPHTMTLKVYRKRPGEEPVPLAPGTTVRVDPDALTRTELEAVYLPTAWGPCRCPRHREGRPGE</sequence>
<proteinExistence type="predicted"/>
<organism evidence="1 2">
    <name type="scientific">Streptomyces buecherae</name>
    <dbReference type="NCBI Taxonomy" id="2763006"/>
    <lineage>
        <taxon>Bacteria</taxon>
        <taxon>Bacillati</taxon>
        <taxon>Actinomycetota</taxon>
        <taxon>Actinomycetes</taxon>
        <taxon>Kitasatosporales</taxon>
        <taxon>Streptomycetaceae</taxon>
        <taxon>Streptomyces</taxon>
    </lineage>
</organism>
<protein>
    <submittedName>
        <fullName evidence="1">Uncharacterized protein</fullName>
    </submittedName>
</protein>
<accession>A0A7H8NC30</accession>